<dbReference type="NCBIfam" id="TIGR00682">
    <property type="entry name" value="lpxK"/>
    <property type="match status" value="1"/>
</dbReference>
<dbReference type="GO" id="GO:0009245">
    <property type="term" value="P:lipid A biosynthetic process"/>
    <property type="evidence" value="ECO:0007669"/>
    <property type="project" value="UniProtKB-UniRule"/>
</dbReference>
<evidence type="ECO:0000256" key="11">
    <source>
        <dbReference type="ARBA" id="ARBA00023098"/>
    </source>
</evidence>
<sequence>MNFITILRILLLPFSVLYGIIVSIRNLCYDWGILKSTSFDIPIITVGNLSVGGTGKTPQIEYLVRLLQNDLQIAVLSRGYKRKSKGFVLADKNTTVEELGDEPFQYHQKFPKINVAVNGDRVAGVTQLLQLRPTTNVVLLDDAYQHRKIKAGYQILLTAYSDLFYKDFMMPTGNLRELWWGKKRANLIVVTKCPVDLSKEEQRKIIAKINPSKQQKVFFITIGYSSILKGVEEVLLDELQHQKVVLVTGIAKPEPLVAHLKSKGLKFEHLKFSDHHNFTADEIKMIQQKEKEAVILTTEKDYVRLEKDIKKLLYIPIETVFLDNKTIFDKEILAFVKH</sequence>
<keyword evidence="11 13" id="KW-0443">Lipid metabolism</keyword>
<dbReference type="RefSeq" id="WP_143155254.1">
    <property type="nucleotide sequence ID" value="NZ_BMEN01000002.1"/>
</dbReference>
<comment type="similarity">
    <text evidence="13">Belongs to the LpxK family.</text>
</comment>
<comment type="catalytic activity">
    <reaction evidence="13">
        <text>a lipid A disaccharide + ATP = a lipid IVA + ADP + H(+)</text>
        <dbReference type="Rhea" id="RHEA:67840"/>
        <dbReference type="ChEBI" id="CHEBI:15378"/>
        <dbReference type="ChEBI" id="CHEBI:30616"/>
        <dbReference type="ChEBI" id="CHEBI:176343"/>
        <dbReference type="ChEBI" id="CHEBI:176425"/>
        <dbReference type="ChEBI" id="CHEBI:456216"/>
        <dbReference type="EC" id="2.7.1.130"/>
    </reaction>
</comment>
<dbReference type="HAMAP" id="MF_00409">
    <property type="entry name" value="LpxK"/>
    <property type="match status" value="1"/>
</dbReference>
<proteinExistence type="inferred from homology"/>
<keyword evidence="9 13" id="KW-0418">Kinase</keyword>
<keyword evidence="8 13" id="KW-0547">Nucleotide-binding</keyword>
<dbReference type="GO" id="GO:0005886">
    <property type="term" value="C:plasma membrane"/>
    <property type="evidence" value="ECO:0007669"/>
    <property type="project" value="TreeGrafter"/>
</dbReference>
<keyword evidence="10 13" id="KW-0067">ATP-binding</keyword>
<evidence type="ECO:0000256" key="12">
    <source>
        <dbReference type="ARBA" id="ARBA00029757"/>
    </source>
</evidence>
<dbReference type="Pfam" id="PF02606">
    <property type="entry name" value="LpxK"/>
    <property type="match status" value="1"/>
</dbReference>
<dbReference type="UniPathway" id="UPA00359">
    <property type="reaction ID" value="UER00482"/>
</dbReference>
<evidence type="ECO:0000256" key="9">
    <source>
        <dbReference type="ARBA" id="ARBA00022777"/>
    </source>
</evidence>
<comment type="function">
    <text evidence="1 13">Transfers the gamma-phosphate of ATP to the 4'-position of a tetraacyldisaccharide 1-phosphate intermediate (termed DS-1-P) to form tetraacyldisaccharide 1,4'-bis-phosphate (lipid IVA).</text>
</comment>
<evidence type="ECO:0000256" key="13">
    <source>
        <dbReference type="HAMAP-Rule" id="MF_00409"/>
    </source>
</evidence>
<keyword evidence="6 13" id="KW-0441">Lipid A biosynthesis</keyword>
<evidence type="ECO:0000256" key="5">
    <source>
        <dbReference type="ARBA" id="ARBA00022516"/>
    </source>
</evidence>
<keyword evidence="5 13" id="KW-0444">Lipid biosynthesis</keyword>
<dbReference type="GO" id="GO:0005524">
    <property type="term" value="F:ATP binding"/>
    <property type="evidence" value="ECO:0007669"/>
    <property type="project" value="UniProtKB-UniRule"/>
</dbReference>
<gene>
    <name evidence="13" type="primary">lpxK</name>
    <name evidence="14" type="ORF">SAMN05444281_1253</name>
</gene>
<keyword evidence="15" id="KW-1185">Reference proteome</keyword>
<evidence type="ECO:0000256" key="3">
    <source>
        <dbReference type="ARBA" id="ARBA00012071"/>
    </source>
</evidence>
<dbReference type="AlphaFoldDB" id="A0A1M5UGN4"/>
<organism evidence="14 15">
    <name type="scientific">Wenyingzhuangia marina</name>
    <dbReference type="NCBI Taxonomy" id="1195760"/>
    <lineage>
        <taxon>Bacteria</taxon>
        <taxon>Pseudomonadati</taxon>
        <taxon>Bacteroidota</taxon>
        <taxon>Flavobacteriia</taxon>
        <taxon>Flavobacteriales</taxon>
        <taxon>Flavobacteriaceae</taxon>
        <taxon>Wenyingzhuangia</taxon>
    </lineage>
</organism>
<name>A0A1M5UGN4_9FLAO</name>
<accession>A0A1M5UGN4</accession>
<evidence type="ECO:0000313" key="14">
    <source>
        <dbReference type="EMBL" id="SHH62101.1"/>
    </source>
</evidence>
<evidence type="ECO:0000256" key="1">
    <source>
        <dbReference type="ARBA" id="ARBA00002274"/>
    </source>
</evidence>
<evidence type="ECO:0000256" key="10">
    <source>
        <dbReference type="ARBA" id="ARBA00022840"/>
    </source>
</evidence>
<dbReference type="PANTHER" id="PTHR42724:SF1">
    <property type="entry name" value="TETRAACYLDISACCHARIDE 4'-KINASE, MITOCHONDRIAL-RELATED"/>
    <property type="match status" value="1"/>
</dbReference>
<keyword evidence="7 13" id="KW-0808">Transferase</keyword>
<reference evidence="15" key="1">
    <citation type="submission" date="2016-11" db="EMBL/GenBank/DDBJ databases">
        <authorList>
            <person name="Varghese N."/>
            <person name="Submissions S."/>
        </authorList>
    </citation>
    <scope>NUCLEOTIDE SEQUENCE [LARGE SCALE GENOMIC DNA]</scope>
    <source>
        <strain evidence="15">DSM 100572</strain>
    </source>
</reference>
<evidence type="ECO:0000256" key="2">
    <source>
        <dbReference type="ARBA" id="ARBA00004870"/>
    </source>
</evidence>
<dbReference type="SUPFAM" id="SSF52540">
    <property type="entry name" value="P-loop containing nucleoside triphosphate hydrolases"/>
    <property type="match status" value="1"/>
</dbReference>
<dbReference type="InterPro" id="IPR027417">
    <property type="entry name" value="P-loop_NTPase"/>
</dbReference>
<dbReference type="EC" id="2.7.1.130" evidence="3 13"/>
<dbReference type="InterPro" id="IPR003758">
    <property type="entry name" value="LpxK"/>
</dbReference>
<evidence type="ECO:0000256" key="4">
    <source>
        <dbReference type="ARBA" id="ARBA00016436"/>
    </source>
</evidence>
<dbReference type="STRING" id="1195760.SAMN05444281_1253"/>
<evidence type="ECO:0000313" key="15">
    <source>
        <dbReference type="Proteomes" id="UP000184109"/>
    </source>
</evidence>
<dbReference type="EMBL" id="FQXQ01000002">
    <property type="protein sequence ID" value="SHH62101.1"/>
    <property type="molecule type" value="Genomic_DNA"/>
</dbReference>
<dbReference type="OrthoDB" id="9766423at2"/>
<evidence type="ECO:0000256" key="8">
    <source>
        <dbReference type="ARBA" id="ARBA00022741"/>
    </source>
</evidence>
<feature type="binding site" evidence="13">
    <location>
        <begin position="50"/>
        <end position="57"/>
    </location>
    <ligand>
        <name>ATP</name>
        <dbReference type="ChEBI" id="CHEBI:30616"/>
    </ligand>
</feature>
<dbReference type="Proteomes" id="UP000184109">
    <property type="component" value="Unassembled WGS sequence"/>
</dbReference>
<dbReference type="PANTHER" id="PTHR42724">
    <property type="entry name" value="TETRAACYLDISACCHARIDE 4'-KINASE"/>
    <property type="match status" value="1"/>
</dbReference>
<protein>
    <recommendedName>
        <fullName evidence="4 13">Tetraacyldisaccharide 4'-kinase</fullName>
        <ecNumber evidence="3 13">2.7.1.130</ecNumber>
    </recommendedName>
    <alternativeName>
        <fullName evidence="12 13">Lipid A 4'-kinase</fullName>
    </alternativeName>
</protein>
<evidence type="ECO:0000256" key="6">
    <source>
        <dbReference type="ARBA" id="ARBA00022556"/>
    </source>
</evidence>
<evidence type="ECO:0000256" key="7">
    <source>
        <dbReference type="ARBA" id="ARBA00022679"/>
    </source>
</evidence>
<dbReference type="GO" id="GO:0009029">
    <property type="term" value="F:lipid-A 4'-kinase activity"/>
    <property type="evidence" value="ECO:0007669"/>
    <property type="project" value="UniProtKB-UniRule"/>
</dbReference>
<comment type="pathway">
    <text evidence="2 13">Glycolipid biosynthesis; lipid IV(A) biosynthesis; lipid IV(A) from (3R)-3-hydroxytetradecanoyl-[acyl-carrier-protein] and UDP-N-acetyl-alpha-D-glucosamine: step 6/6.</text>
</comment>